<name>A0A9P9DS55_9HYPO</name>
<comment type="caution">
    <text evidence="2">The sequence shown here is derived from an EMBL/GenBank/DDBJ whole genome shotgun (WGS) entry which is preliminary data.</text>
</comment>
<feature type="compositionally biased region" description="Polar residues" evidence="1">
    <location>
        <begin position="895"/>
        <end position="914"/>
    </location>
</feature>
<keyword evidence="3" id="KW-1185">Reference proteome</keyword>
<accession>A0A9P9DS55</accession>
<dbReference type="Pfam" id="PF11917">
    <property type="entry name" value="DUF3435"/>
    <property type="match status" value="1"/>
</dbReference>
<proteinExistence type="predicted"/>
<dbReference type="EMBL" id="JAGMUU010000024">
    <property type="protein sequence ID" value="KAH7124929.1"/>
    <property type="molecule type" value="Genomic_DNA"/>
</dbReference>
<feature type="region of interest" description="Disordered" evidence="1">
    <location>
        <begin position="990"/>
        <end position="1014"/>
    </location>
</feature>
<dbReference type="PANTHER" id="PTHR37535">
    <property type="entry name" value="FLUG DOMAIN PROTEIN"/>
    <property type="match status" value="1"/>
</dbReference>
<protein>
    <submittedName>
        <fullName evidence="2">Uncharacterized protein</fullName>
    </submittedName>
</protein>
<sequence>MARKERTDLKLVAQRAKSRGWECGEHAERDKERGPDLQSWCLDRSNGEVSVEECEAKYLGPGAPLPAIHELKDFWRFYASQADGRIVLSDGWRSECPTATTLRGRAKMFKGGFMRQTGNELDDEDTREINRWLKEDLPYEQRKYGARYCCDIQKPKYNFQLLDLGRLLDEVWAGQDIRHIYDRNRLYGARRGAQLEYGVPMRDIHLVLSSDQGEPRFLYRLAQRHVKNNKDPDNRTFGDPYMQHPVLRYDSVSILLMLAVVDGALDPEDLTQMIDNGGEGQVEWNERCRDLAVCRRVDKQGAVDDTKPMTDDVFIEMFQMFLMQAGYSSVPGYLLVPGSIHMIHRELRKQLDARYTEVERSQHLTQADKAVFGQSYTADTSSCDGLSAFLREKPDHRAVEYFQGLTQFRHDGLPTRLPAALKDEVSHNPEIVEWDRKIAQASDAKTRKWARQKRQKALDRSQKLAMEGHRRERLAQLKRERLLNGHHAQAPSPRRPEKARLAQKMASTLPASRQDKLEAMRDMLSLLAASTVFYLPGEEPKNGQCPYCPTKMESITNKRHRCKHIHGCRKKAVGHELLVLPSKLKLCYFCNLFFTGDEWEGHCRDHLSEPLKHYGSITFRHTLIRPAFCLLCRQLEHLSPGTRMQSWKRDADAIRHIEEAHAHEWPWSYLECDFSGENGEACYYHLHDVHIKSDDWMSEFIRYSPSSPELSVTDIGASEPLPCISPSLLSKSNERDDRDELSVSEEKAKRLRKEAHCEPRVSWKPEGELVQVWISQKEGAKDEGNYIDITCDAESLPETQQDLQPLDASSLDPYIGNSAMAPAKDLDLALTARSSLSLLESCPSDTLMSGMLAGSPQTTESSLDEDQDVGLLGRSNLDLSSIGHAALMSPPPSRSPTATVTDMNPTSSEPSQRGPSPRLATPPVLQTISPCAASNTGSTMPGQVTPGGKKRRIKIITASCNRSENTDDVESPPPQKRCRITLKARPRIQSGNEHAGDAKAPWWEERQNKQTKVAKPTSKRIILNKQTKGAEPMRAILDKQTQVAKLTKTRIILKTGSRRLHKRSRIGGDS</sequence>
<evidence type="ECO:0000256" key="1">
    <source>
        <dbReference type="SAM" id="MobiDB-lite"/>
    </source>
</evidence>
<evidence type="ECO:0000313" key="2">
    <source>
        <dbReference type="EMBL" id="KAH7124929.1"/>
    </source>
</evidence>
<feature type="compositionally biased region" description="Polar residues" evidence="1">
    <location>
        <begin position="924"/>
        <end position="942"/>
    </location>
</feature>
<reference evidence="2" key="1">
    <citation type="journal article" date="2021" name="Nat. Commun.">
        <title>Genetic determinants of endophytism in the Arabidopsis root mycobiome.</title>
        <authorList>
            <person name="Mesny F."/>
            <person name="Miyauchi S."/>
            <person name="Thiergart T."/>
            <person name="Pickel B."/>
            <person name="Atanasova L."/>
            <person name="Karlsson M."/>
            <person name="Huettel B."/>
            <person name="Barry K.W."/>
            <person name="Haridas S."/>
            <person name="Chen C."/>
            <person name="Bauer D."/>
            <person name="Andreopoulos W."/>
            <person name="Pangilinan J."/>
            <person name="LaButti K."/>
            <person name="Riley R."/>
            <person name="Lipzen A."/>
            <person name="Clum A."/>
            <person name="Drula E."/>
            <person name="Henrissat B."/>
            <person name="Kohler A."/>
            <person name="Grigoriev I.V."/>
            <person name="Martin F.M."/>
            <person name="Hacquard S."/>
        </authorList>
    </citation>
    <scope>NUCLEOTIDE SEQUENCE</scope>
    <source>
        <strain evidence="2">MPI-CAGE-AT-0021</strain>
    </source>
</reference>
<dbReference type="PANTHER" id="PTHR37535:SF3">
    <property type="entry name" value="FLUG DOMAIN-CONTAINING PROTEIN"/>
    <property type="match status" value="1"/>
</dbReference>
<feature type="compositionally biased region" description="Basic and acidic residues" evidence="1">
    <location>
        <begin position="994"/>
        <end position="1008"/>
    </location>
</feature>
<dbReference type="AlphaFoldDB" id="A0A9P9DS55"/>
<evidence type="ECO:0000313" key="3">
    <source>
        <dbReference type="Proteomes" id="UP000717696"/>
    </source>
</evidence>
<gene>
    <name evidence="2" type="ORF">B0J13DRAFT_565897</name>
</gene>
<dbReference type="OrthoDB" id="5135310at2759"/>
<dbReference type="InterPro" id="IPR021842">
    <property type="entry name" value="DUF3435"/>
</dbReference>
<organism evidence="2 3">
    <name type="scientific">Dactylonectria estremocensis</name>
    <dbReference type="NCBI Taxonomy" id="1079267"/>
    <lineage>
        <taxon>Eukaryota</taxon>
        <taxon>Fungi</taxon>
        <taxon>Dikarya</taxon>
        <taxon>Ascomycota</taxon>
        <taxon>Pezizomycotina</taxon>
        <taxon>Sordariomycetes</taxon>
        <taxon>Hypocreomycetidae</taxon>
        <taxon>Hypocreales</taxon>
        <taxon>Nectriaceae</taxon>
        <taxon>Dactylonectria</taxon>
    </lineage>
</organism>
<dbReference type="Proteomes" id="UP000717696">
    <property type="component" value="Unassembled WGS sequence"/>
</dbReference>
<feature type="region of interest" description="Disordered" evidence="1">
    <location>
        <begin position="883"/>
        <end position="951"/>
    </location>
</feature>